<keyword evidence="2" id="KW-1185">Reference proteome</keyword>
<dbReference type="STRING" id="74348.SAMN04488523_11140"/>
<proteinExistence type="predicted"/>
<dbReference type="RefSeq" id="WP_093924691.1">
    <property type="nucleotide sequence ID" value="NZ_FOMW01000011.1"/>
</dbReference>
<evidence type="ECO:0000313" key="2">
    <source>
        <dbReference type="Proteomes" id="UP000198977"/>
    </source>
</evidence>
<evidence type="ECO:0000313" key="1">
    <source>
        <dbReference type="EMBL" id="SFE85156.1"/>
    </source>
</evidence>
<dbReference type="EMBL" id="FOMW01000011">
    <property type="protein sequence ID" value="SFE85156.1"/>
    <property type="molecule type" value="Genomic_DNA"/>
</dbReference>
<organism evidence="1 2">
    <name type="scientific">Sulfitobacter brevis</name>
    <dbReference type="NCBI Taxonomy" id="74348"/>
    <lineage>
        <taxon>Bacteria</taxon>
        <taxon>Pseudomonadati</taxon>
        <taxon>Pseudomonadota</taxon>
        <taxon>Alphaproteobacteria</taxon>
        <taxon>Rhodobacterales</taxon>
        <taxon>Roseobacteraceae</taxon>
        <taxon>Sulfitobacter</taxon>
    </lineage>
</organism>
<dbReference type="AlphaFoldDB" id="A0A1I2DX68"/>
<accession>A0A1I2DX68</accession>
<gene>
    <name evidence="1" type="ORF">SAMN04488523_11140</name>
</gene>
<reference evidence="1 2" key="1">
    <citation type="submission" date="2016-10" db="EMBL/GenBank/DDBJ databases">
        <authorList>
            <person name="de Groot N.N."/>
        </authorList>
    </citation>
    <scope>NUCLEOTIDE SEQUENCE [LARGE SCALE GENOMIC DNA]</scope>
    <source>
        <strain evidence="1 2">DSM 11443</strain>
    </source>
</reference>
<protein>
    <submittedName>
        <fullName evidence="1">Uncharacterized protein</fullName>
    </submittedName>
</protein>
<sequence length="67" mass="7395">MTNTKSAVATRRAAMAAAERLEILVNLTRDEDVFLHETMKTAQQVIANSGVMTQNARVTGPTRTLRH</sequence>
<name>A0A1I2DX68_9RHOB</name>
<dbReference type="Proteomes" id="UP000198977">
    <property type="component" value="Unassembled WGS sequence"/>
</dbReference>